<keyword evidence="2" id="KW-1185">Reference proteome</keyword>
<dbReference type="AlphaFoldDB" id="A0A840Y1I0"/>
<proteinExistence type="predicted"/>
<name>A0A840Y1I0_9PROT</name>
<comment type="caution">
    <text evidence="1">The sequence shown here is derived from an EMBL/GenBank/DDBJ whole genome shotgun (WGS) entry which is preliminary data.</text>
</comment>
<reference evidence="1 2" key="1">
    <citation type="submission" date="2020-08" db="EMBL/GenBank/DDBJ databases">
        <title>Genomic Encyclopedia of Type Strains, Phase IV (KMG-IV): sequencing the most valuable type-strain genomes for metagenomic binning, comparative biology and taxonomic classification.</title>
        <authorList>
            <person name="Goeker M."/>
        </authorList>
    </citation>
    <scope>NUCLEOTIDE SEQUENCE [LARGE SCALE GENOMIC DNA]</scope>
    <source>
        <strain evidence="1 2">DSM 25622</strain>
    </source>
</reference>
<evidence type="ECO:0000313" key="2">
    <source>
        <dbReference type="Proteomes" id="UP000580654"/>
    </source>
</evidence>
<sequence length="247" mass="26287">MPIETPSDGLDLLAMREAETALTDAAARLRAEAILARLAPSLAPLPPALRQAMEQLVQELGAVSAAAEAARQGAMENRRDRGDWLQIDPLRHIPEDRSAPPPPRPGAVEIHAADPGFIGYGWHSAEGHGRESWRWSGLAPAASVVLPDLGSGRVELEFDLQLPFRQPLNEGAVTILANGEPLELAMALRNGHRGSFSAIWEGAEAPGASLGLVLLGPLVTDPTGRDTRKLGIGFRSLSARPAGRRRG</sequence>
<dbReference type="Proteomes" id="UP000580654">
    <property type="component" value="Unassembled WGS sequence"/>
</dbReference>
<dbReference type="EMBL" id="JACIJD010000008">
    <property type="protein sequence ID" value="MBB5694016.1"/>
    <property type="molecule type" value="Genomic_DNA"/>
</dbReference>
<organism evidence="1 2">
    <name type="scientific">Muricoccus pecuniae</name>
    <dbReference type="NCBI Taxonomy" id="693023"/>
    <lineage>
        <taxon>Bacteria</taxon>
        <taxon>Pseudomonadati</taxon>
        <taxon>Pseudomonadota</taxon>
        <taxon>Alphaproteobacteria</taxon>
        <taxon>Acetobacterales</taxon>
        <taxon>Roseomonadaceae</taxon>
        <taxon>Muricoccus</taxon>
    </lineage>
</organism>
<evidence type="ECO:0000313" key="1">
    <source>
        <dbReference type="EMBL" id="MBB5694016.1"/>
    </source>
</evidence>
<dbReference type="RefSeq" id="WP_184517281.1">
    <property type="nucleotide sequence ID" value="NZ_JACIJD010000008.1"/>
</dbReference>
<accession>A0A840Y1I0</accession>
<protein>
    <submittedName>
        <fullName evidence="1">Uncharacterized protein</fullName>
    </submittedName>
</protein>
<gene>
    <name evidence="1" type="ORF">FHS87_002056</name>
</gene>